<accession>A0A4R2C9T1</accession>
<protein>
    <recommendedName>
        <fullName evidence="3">DUF2200 family protein</fullName>
    </recommendedName>
</protein>
<sequence length="116" mass="13054">MAGHRIYSISVASVYPHYVAKAEKKGRTKAEVDEIICWLTGYSLAAFNDQLARKTSFEDFFARAPAMNPARSAIKGTVCGVRVEEIEEPTMREIRYLDKLIDELAKGKAMEKILRA</sequence>
<reference evidence="1 2" key="1">
    <citation type="submission" date="2019-03" db="EMBL/GenBank/DDBJ databases">
        <title>Genomic Encyclopedia of Type Strains, Phase IV (KMG-IV): sequencing the most valuable type-strain genomes for metagenomic binning, comparative biology and taxonomic classification.</title>
        <authorList>
            <person name="Goeker M."/>
        </authorList>
    </citation>
    <scope>NUCLEOTIDE SEQUENCE [LARGE SCALE GENOMIC DNA]</scope>
    <source>
        <strain evidence="1 2">DSM 18401</strain>
    </source>
</reference>
<dbReference type="Gene3D" id="1.10.8.290">
    <property type="entry name" value="uncharacterized protein sp1917 domain"/>
    <property type="match status" value="1"/>
</dbReference>
<dbReference type="Proteomes" id="UP000295351">
    <property type="component" value="Unassembled WGS sequence"/>
</dbReference>
<dbReference type="EMBL" id="SLVX01000022">
    <property type="protein sequence ID" value="TCN37427.1"/>
    <property type="molecule type" value="Genomic_DNA"/>
</dbReference>
<gene>
    <name evidence="1" type="ORF">EV665_12257</name>
</gene>
<dbReference type="RefSeq" id="WP_133036169.1">
    <property type="nucleotide sequence ID" value="NZ_BAABEI010000009.1"/>
</dbReference>
<comment type="caution">
    <text evidence="1">The sequence shown here is derived from an EMBL/GenBank/DDBJ whole genome shotgun (WGS) entry which is preliminary data.</text>
</comment>
<dbReference type="InterPro" id="IPR023204">
    <property type="entry name" value="SP1917_dom_sf"/>
</dbReference>
<dbReference type="InterPro" id="IPR014580">
    <property type="entry name" value="UCP033199"/>
</dbReference>
<organism evidence="1 2">
    <name type="scientific">Shinella granuli</name>
    <dbReference type="NCBI Taxonomy" id="323621"/>
    <lineage>
        <taxon>Bacteria</taxon>
        <taxon>Pseudomonadati</taxon>
        <taxon>Pseudomonadota</taxon>
        <taxon>Alphaproteobacteria</taxon>
        <taxon>Hyphomicrobiales</taxon>
        <taxon>Rhizobiaceae</taxon>
        <taxon>Shinella</taxon>
    </lineage>
</organism>
<name>A0A4R2C9T1_SHIGR</name>
<proteinExistence type="predicted"/>
<dbReference type="Pfam" id="PF09966">
    <property type="entry name" value="DUF2200"/>
    <property type="match status" value="1"/>
</dbReference>
<evidence type="ECO:0000313" key="2">
    <source>
        <dbReference type="Proteomes" id="UP000295351"/>
    </source>
</evidence>
<dbReference type="PIRSF" id="PIRSF033199">
    <property type="entry name" value="UCP033199"/>
    <property type="match status" value="1"/>
</dbReference>
<dbReference type="AlphaFoldDB" id="A0A4R2C9T1"/>
<evidence type="ECO:0008006" key="3">
    <source>
        <dbReference type="Google" id="ProtNLM"/>
    </source>
</evidence>
<evidence type="ECO:0000313" key="1">
    <source>
        <dbReference type="EMBL" id="TCN37427.1"/>
    </source>
</evidence>
<keyword evidence="2" id="KW-1185">Reference proteome</keyword>